<accession>A0A5E4QSY1</accession>
<name>A0A5E4QSY1_9NEOP</name>
<reference evidence="1 2" key="1">
    <citation type="submission" date="2017-07" db="EMBL/GenBank/DDBJ databases">
        <authorList>
            <person name="Talla V."/>
            <person name="Backstrom N."/>
        </authorList>
    </citation>
    <scope>NUCLEOTIDE SEQUENCE [LARGE SCALE GENOMIC DNA]</scope>
</reference>
<dbReference type="EMBL" id="FZQP02005266">
    <property type="protein sequence ID" value="VVD01270.1"/>
    <property type="molecule type" value="Genomic_DNA"/>
</dbReference>
<protein>
    <submittedName>
        <fullName evidence="1">Uncharacterized protein</fullName>
    </submittedName>
</protein>
<gene>
    <name evidence="1" type="ORF">LSINAPIS_LOCUS11727</name>
</gene>
<sequence>MDERTLEYYSTLLTLEETSTPPTAQPEHVCQLLDGDDPENTQSTLELCVRVCSASSAVCRPPTLKVILQLSVDYIVVFVSRKPTEVTDELLNNLHNIWNLCCPDRKPQFLDVSVPERRHSLSPTFRDFDERAPTPISDDEGGPPAKIVYATDIAPVLCTCEVTGNEAVSEVTGAGKSEVDSPRDFDSESNLQYFDRILCPRNIVLLSKSPCKASDVWQSLANVIVFMLNNWYLSEDSLTEQCLAVYRQDWPQNILENLSTCMKAVSSKWSRNSTGKFTLFLDFLADYCENMDFEPLEE</sequence>
<keyword evidence="2" id="KW-1185">Reference proteome</keyword>
<dbReference type="AlphaFoldDB" id="A0A5E4QSY1"/>
<proteinExistence type="predicted"/>
<evidence type="ECO:0000313" key="1">
    <source>
        <dbReference type="EMBL" id="VVD01270.1"/>
    </source>
</evidence>
<evidence type="ECO:0000313" key="2">
    <source>
        <dbReference type="Proteomes" id="UP000324832"/>
    </source>
</evidence>
<dbReference type="Proteomes" id="UP000324832">
    <property type="component" value="Unassembled WGS sequence"/>
</dbReference>
<organism evidence="1 2">
    <name type="scientific">Leptidea sinapis</name>
    <dbReference type="NCBI Taxonomy" id="189913"/>
    <lineage>
        <taxon>Eukaryota</taxon>
        <taxon>Metazoa</taxon>
        <taxon>Ecdysozoa</taxon>
        <taxon>Arthropoda</taxon>
        <taxon>Hexapoda</taxon>
        <taxon>Insecta</taxon>
        <taxon>Pterygota</taxon>
        <taxon>Neoptera</taxon>
        <taxon>Endopterygota</taxon>
        <taxon>Lepidoptera</taxon>
        <taxon>Glossata</taxon>
        <taxon>Ditrysia</taxon>
        <taxon>Papilionoidea</taxon>
        <taxon>Pieridae</taxon>
        <taxon>Dismorphiinae</taxon>
        <taxon>Leptidea</taxon>
    </lineage>
</organism>